<dbReference type="SUPFAM" id="SSF49464">
    <property type="entry name" value="Carboxypeptidase regulatory domain-like"/>
    <property type="match status" value="1"/>
</dbReference>
<dbReference type="Pfam" id="PF07715">
    <property type="entry name" value="Plug"/>
    <property type="match status" value="1"/>
</dbReference>
<sequence>MIKHVLSGLFVLGSSIGSYAQDGTLSGPAPDKLVAALSNIKSAGLGKEPASDVKATVRGTVYDEKGSALPGASVSVKGTQIGSITDANGRFSINVPDNAKTLVISFIGMVTQEVAINNRQTIDIRMAASTNVLNDVVVIGYGTQRRQDVNGAVSSVKAEDIANIPQTSVDQLLQGRAAGLTVTQNSGQPGSSTSVRIRGITSLTGSSEPLYVIDGVPVSGDANNQSTSGRSPVQNFNGNGQSSVSPLSAINPNDIASIDVLKDASATAIYGNRAANGVIIITTKRGKNGSARIGYDGYVGVQSPSKFLKVMDLKQYARLQNDLADAYGTPRRAEFADPSLLGPGTDWQREVFQSAVMQNHQLSISGGKEGINYYVSGGYLNQDGTVIGSGFKRFTFRSNIDAQVKEWFKVGLTLTGSNTRDRVTLNDNVGGIVYLSLQQSPDLVVRNTDGSFAGPPNDPTAVSSVINPVAQALSITNNLNRNNLNANLYNDLKFSRDLTLRSEIGVDLNYSDNIYFRPTYSWGRFVNPTASLNQRWQKGSFYILKNYLTYTHTFNQKHNVTALLGHEVQGSNWNGIEAGRSGFYSNDIQTLNLGEAATATNNEYKGSQTLESAYARGIYSYGEKYSLTATIRADRSSKFAQGQQVGYFPSFAASWRLTEEPFMAGIKNALEDVKLRVGYGAVGNQQISNYLYGSSLSASATGLGTGFLIDRIANPNLKWESNTQFNAGVDVSLLNNRINATVDVYNKLSKNFLYQLPLPAYLIGDANYLGGISSPYVNLGQMQNKGVDITVTSRNMVKSDFKWTTTAIFSQYRNSVKELSENFTEIINSVYTGFLNVPVTRTVVGQPIGQFYGYKVKGLFQTTEQLASAPIQFGRAVTNSGAGTWLGDVQYEDVNNDGVVNEQDRTIIGNPNPKFTFGLTNTFTYKAFDVSIFLQGSYGAKILNLTQRTVGGLSSLYTNQFASASDYWTPTNTDTNIPAPRSGIDNPNLFISDRFVEDGSYARIQNVNVSYNVPASFIQRAKLNRLKVYASVQNLYTFTKYSGYDPEVGAFNQNSLQMNVENGRYPLPRTFTLGVNAEF</sequence>
<comment type="caution">
    <text evidence="14">The sequence shown here is derived from an EMBL/GenBank/DDBJ whole genome shotgun (WGS) entry which is preliminary data.</text>
</comment>
<keyword evidence="15" id="KW-1185">Reference proteome</keyword>
<dbReference type="InterPro" id="IPR037066">
    <property type="entry name" value="Plug_dom_sf"/>
</dbReference>
<feature type="chain" id="PRO_5047070048" evidence="11">
    <location>
        <begin position="21"/>
        <end position="1079"/>
    </location>
</feature>
<dbReference type="Gene3D" id="2.170.130.10">
    <property type="entry name" value="TonB-dependent receptor, plug domain"/>
    <property type="match status" value="1"/>
</dbReference>
<evidence type="ECO:0000259" key="12">
    <source>
        <dbReference type="Pfam" id="PF00593"/>
    </source>
</evidence>
<dbReference type="InterPro" id="IPR012910">
    <property type="entry name" value="Plug_dom"/>
</dbReference>
<dbReference type="PROSITE" id="PS52016">
    <property type="entry name" value="TONB_DEPENDENT_REC_3"/>
    <property type="match status" value="1"/>
</dbReference>
<name>A0ABW5M3F2_9BACT</name>
<comment type="similarity">
    <text evidence="8 9">Belongs to the TonB-dependent receptor family.</text>
</comment>
<evidence type="ECO:0000256" key="2">
    <source>
        <dbReference type="ARBA" id="ARBA00022448"/>
    </source>
</evidence>
<dbReference type="EMBL" id="JBHULN010000003">
    <property type="protein sequence ID" value="MFD2570202.1"/>
    <property type="molecule type" value="Genomic_DNA"/>
</dbReference>
<gene>
    <name evidence="14" type="ORF">ACFSUS_06120</name>
</gene>
<evidence type="ECO:0000256" key="8">
    <source>
        <dbReference type="PROSITE-ProRule" id="PRU01360"/>
    </source>
</evidence>
<dbReference type="Proteomes" id="UP001597469">
    <property type="component" value="Unassembled WGS sequence"/>
</dbReference>
<evidence type="ECO:0000259" key="13">
    <source>
        <dbReference type="Pfam" id="PF07715"/>
    </source>
</evidence>
<evidence type="ECO:0000313" key="14">
    <source>
        <dbReference type="EMBL" id="MFD2570202.1"/>
    </source>
</evidence>
<evidence type="ECO:0000256" key="10">
    <source>
        <dbReference type="SAM" id="MobiDB-lite"/>
    </source>
</evidence>
<feature type="signal peptide" evidence="11">
    <location>
        <begin position="1"/>
        <end position="20"/>
    </location>
</feature>
<evidence type="ECO:0000256" key="6">
    <source>
        <dbReference type="ARBA" id="ARBA00023136"/>
    </source>
</evidence>
<dbReference type="InterPro" id="IPR008969">
    <property type="entry name" value="CarboxyPept-like_regulatory"/>
</dbReference>
<keyword evidence="2 8" id="KW-0813">Transport</keyword>
<evidence type="ECO:0000256" key="11">
    <source>
        <dbReference type="SAM" id="SignalP"/>
    </source>
</evidence>
<keyword evidence="6 8" id="KW-0472">Membrane</keyword>
<dbReference type="Gene3D" id="2.60.40.1120">
    <property type="entry name" value="Carboxypeptidase-like, regulatory domain"/>
    <property type="match status" value="1"/>
</dbReference>
<dbReference type="InterPro" id="IPR000531">
    <property type="entry name" value="Beta-barrel_TonB"/>
</dbReference>
<evidence type="ECO:0000256" key="5">
    <source>
        <dbReference type="ARBA" id="ARBA00023077"/>
    </source>
</evidence>
<accession>A0ABW5M3F2</accession>
<dbReference type="SUPFAM" id="SSF56935">
    <property type="entry name" value="Porins"/>
    <property type="match status" value="1"/>
</dbReference>
<dbReference type="Gene3D" id="2.40.170.20">
    <property type="entry name" value="TonB-dependent receptor, beta-barrel domain"/>
    <property type="match status" value="1"/>
</dbReference>
<evidence type="ECO:0000256" key="1">
    <source>
        <dbReference type="ARBA" id="ARBA00004571"/>
    </source>
</evidence>
<dbReference type="Pfam" id="PF00593">
    <property type="entry name" value="TonB_dep_Rec_b-barrel"/>
    <property type="match status" value="1"/>
</dbReference>
<organism evidence="14 15">
    <name type="scientific">Spirosoma soli</name>
    <dbReference type="NCBI Taxonomy" id="1770529"/>
    <lineage>
        <taxon>Bacteria</taxon>
        <taxon>Pseudomonadati</taxon>
        <taxon>Bacteroidota</taxon>
        <taxon>Cytophagia</taxon>
        <taxon>Cytophagales</taxon>
        <taxon>Cytophagaceae</taxon>
        <taxon>Spirosoma</taxon>
    </lineage>
</organism>
<keyword evidence="4 8" id="KW-0812">Transmembrane</keyword>
<dbReference type="InterPro" id="IPR023997">
    <property type="entry name" value="TonB-dep_OMP_SusC/RagA_CS"/>
</dbReference>
<reference evidence="15" key="1">
    <citation type="journal article" date="2019" name="Int. J. Syst. Evol. Microbiol.">
        <title>The Global Catalogue of Microorganisms (GCM) 10K type strain sequencing project: providing services to taxonomists for standard genome sequencing and annotation.</title>
        <authorList>
            <consortium name="The Broad Institute Genomics Platform"/>
            <consortium name="The Broad Institute Genome Sequencing Center for Infectious Disease"/>
            <person name="Wu L."/>
            <person name="Ma J."/>
        </authorList>
    </citation>
    <scope>NUCLEOTIDE SEQUENCE [LARGE SCALE GENOMIC DNA]</scope>
    <source>
        <strain evidence="15">KCTC 42805</strain>
    </source>
</reference>
<dbReference type="Pfam" id="PF13715">
    <property type="entry name" value="CarbopepD_reg_2"/>
    <property type="match status" value="1"/>
</dbReference>
<keyword evidence="3 8" id="KW-1134">Transmembrane beta strand</keyword>
<keyword evidence="5 9" id="KW-0798">TonB box</keyword>
<proteinExistence type="inferred from homology"/>
<evidence type="ECO:0000256" key="4">
    <source>
        <dbReference type="ARBA" id="ARBA00022692"/>
    </source>
</evidence>
<dbReference type="InterPro" id="IPR036942">
    <property type="entry name" value="Beta-barrel_TonB_sf"/>
</dbReference>
<keyword evidence="7 8" id="KW-0998">Cell outer membrane</keyword>
<dbReference type="NCBIfam" id="TIGR04057">
    <property type="entry name" value="SusC_RagA_signa"/>
    <property type="match status" value="1"/>
</dbReference>
<evidence type="ECO:0000256" key="3">
    <source>
        <dbReference type="ARBA" id="ARBA00022452"/>
    </source>
</evidence>
<feature type="domain" description="TonB-dependent receptor plug" evidence="13">
    <location>
        <begin position="146"/>
        <end position="278"/>
    </location>
</feature>
<dbReference type="InterPro" id="IPR023996">
    <property type="entry name" value="TonB-dep_OMP_SusC/RagA"/>
</dbReference>
<protein>
    <submittedName>
        <fullName evidence="14">SusC/RagA family TonB-linked outer membrane protein</fullName>
    </submittedName>
</protein>
<feature type="region of interest" description="Disordered" evidence="10">
    <location>
        <begin position="221"/>
        <end position="245"/>
    </location>
</feature>
<dbReference type="InterPro" id="IPR039426">
    <property type="entry name" value="TonB-dep_rcpt-like"/>
</dbReference>
<evidence type="ECO:0000256" key="9">
    <source>
        <dbReference type="RuleBase" id="RU003357"/>
    </source>
</evidence>
<dbReference type="NCBIfam" id="TIGR04056">
    <property type="entry name" value="OMP_RagA_SusC"/>
    <property type="match status" value="1"/>
</dbReference>
<comment type="subcellular location">
    <subcellularLocation>
        <location evidence="1 8">Cell outer membrane</location>
        <topology evidence="1 8">Multi-pass membrane protein</topology>
    </subcellularLocation>
</comment>
<feature type="domain" description="TonB-dependent receptor-like beta-barrel" evidence="12">
    <location>
        <begin position="454"/>
        <end position="1035"/>
    </location>
</feature>
<evidence type="ECO:0000313" key="15">
    <source>
        <dbReference type="Proteomes" id="UP001597469"/>
    </source>
</evidence>
<keyword evidence="11" id="KW-0732">Signal</keyword>
<dbReference type="RefSeq" id="WP_381520575.1">
    <property type="nucleotide sequence ID" value="NZ_JBHULN010000003.1"/>
</dbReference>
<evidence type="ECO:0000256" key="7">
    <source>
        <dbReference type="ARBA" id="ARBA00023237"/>
    </source>
</evidence>